<keyword evidence="2" id="KW-0067">ATP-binding</keyword>
<evidence type="ECO:0000313" key="4">
    <source>
        <dbReference type="Proteomes" id="UP000054485"/>
    </source>
</evidence>
<dbReference type="FunFam" id="3.90.640.10:FF:000157">
    <property type="entry name" value="Cysteinyl-tRNA synthetase, putative"/>
    <property type="match status" value="1"/>
</dbReference>
<accession>A0A0D0B9A2</accession>
<dbReference type="GO" id="GO:0005524">
    <property type="term" value="F:ATP binding"/>
    <property type="evidence" value="ECO:0007669"/>
    <property type="project" value="UniProtKB-KW"/>
</dbReference>
<dbReference type="GO" id="GO:0140662">
    <property type="term" value="F:ATP-dependent protein folding chaperone"/>
    <property type="evidence" value="ECO:0007669"/>
    <property type="project" value="InterPro"/>
</dbReference>
<dbReference type="InterPro" id="IPR013126">
    <property type="entry name" value="Hsp_70_fam"/>
</dbReference>
<protein>
    <submittedName>
        <fullName evidence="3">Uncharacterized protein</fullName>
    </submittedName>
</protein>
<keyword evidence="4" id="KW-1185">Reference proteome</keyword>
<evidence type="ECO:0000256" key="1">
    <source>
        <dbReference type="ARBA" id="ARBA00022741"/>
    </source>
</evidence>
<reference evidence="4" key="2">
    <citation type="submission" date="2015-01" db="EMBL/GenBank/DDBJ databases">
        <title>Evolutionary Origins and Diversification of the Mycorrhizal Mutualists.</title>
        <authorList>
            <consortium name="DOE Joint Genome Institute"/>
            <consortium name="Mycorrhizal Genomics Consortium"/>
            <person name="Kohler A."/>
            <person name="Kuo A."/>
            <person name="Nagy L.G."/>
            <person name="Floudas D."/>
            <person name="Copeland A."/>
            <person name="Barry K.W."/>
            <person name="Cichocki N."/>
            <person name="Veneault-Fourrey C."/>
            <person name="LaButti K."/>
            <person name="Lindquist E.A."/>
            <person name="Lipzen A."/>
            <person name="Lundell T."/>
            <person name="Morin E."/>
            <person name="Murat C."/>
            <person name="Riley R."/>
            <person name="Ohm R."/>
            <person name="Sun H."/>
            <person name="Tunlid A."/>
            <person name="Henrissat B."/>
            <person name="Grigoriev I.V."/>
            <person name="Hibbett D.S."/>
            <person name="Martin F."/>
        </authorList>
    </citation>
    <scope>NUCLEOTIDE SEQUENCE [LARGE SCALE GENOMIC DNA]</scope>
    <source>
        <strain evidence="4">UH-Slu-Lm8-n1</strain>
    </source>
</reference>
<evidence type="ECO:0000313" key="3">
    <source>
        <dbReference type="EMBL" id="KIK40283.1"/>
    </source>
</evidence>
<feature type="non-terminal residue" evidence="3">
    <location>
        <position position="53"/>
    </location>
</feature>
<dbReference type="HOGENOM" id="CLU_3074543_0_0_1"/>
<keyword evidence="1" id="KW-0547">Nucleotide-binding</keyword>
<dbReference type="PANTHER" id="PTHR19375">
    <property type="entry name" value="HEAT SHOCK PROTEIN 70KDA"/>
    <property type="match status" value="1"/>
</dbReference>
<organism evidence="3 4">
    <name type="scientific">Suillus luteus UH-Slu-Lm8-n1</name>
    <dbReference type="NCBI Taxonomy" id="930992"/>
    <lineage>
        <taxon>Eukaryota</taxon>
        <taxon>Fungi</taxon>
        <taxon>Dikarya</taxon>
        <taxon>Basidiomycota</taxon>
        <taxon>Agaricomycotina</taxon>
        <taxon>Agaricomycetes</taxon>
        <taxon>Agaricomycetidae</taxon>
        <taxon>Boletales</taxon>
        <taxon>Suillineae</taxon>
        <taxon>Suillaceae</taxon>
        <taxon>Suillus</taxon>
    </lineage>
</organism>
<dbReference type="AlphaFoldDB" id="A0A0D0B9A2"/>
<dbReference type="Proteomes" id="UP000054485">
    <property type="component" value="Unassembled WGS sequence"/>
</dbReference>
<dbReference type="STRING" id="930992.A0A0D0B9A2"/>
<dbReference type="OrthoDB" id="2685104at2759"/>
<sequence length="53" mass="6238">THLGGEDFDNRLVNHFAQEFKRKHKKGLFSNRRALCHLQTACELPQPPRLLLR</sequence>
<name>A0A0D0B9A2_9AGAM</name>
<dbReference type="InterPro" id="IPR043129">
    <property type="entry name" value="ATPase_NBD"/>
</dbReference>
<gene>
    <name evidence="3" type="ORF">CY34DRAFT_87607</name>
</gene>
<dbReference type="Gene3D" id="3.90.640.10">
    <property type="entry name" value="Actin, Chain A, domain 4"/>
    <property type="match status" value="1"/>
</dbReference>
<evidence type="ECO:0000256" key="2">
    <source>
        <dbReference type="ARBA" id="ARBA00022840"/>
    </source>
</evidence>
<dbReference type="Pfam" id="PF00012">
    <property type="entry name" value="HSP70"/>
    <property type="match status" value="1"/>
</dbReference>
<dbReference type="InParanoid" id="A0A0D0B9A2"/>
<dbReference type="SUPFAM" id="SSF53067">
    <property type="entry name" value="Actin-like ATPase domain"/>
    <property type="match status" value="1"/>
</dbReference>
<proteinExistence type="predicted"/>
<reference evidence="3 4" key="1">
    <citation type="submission" date="2014-04" db="EMBL/GenBank/DDBJ databases">
        <authorList>
            <consortium name="DOE Joint Genome Institute"/>
            <person name="Kuo A."/>
            <person name="Ruytinx J."/>
            <person name="Rineau F."/>
            <person name="Colpaert J."/>
            <person name="Kohler A."/>
            <person name="Nagy L.G."/>
            <person name="Floudas D."/>
            <person name="Copeland A."/>
            <person name="Barry K.W."/>
            <person name="Cichocki N."/>
            <person name="Veneault-Fourrey C."/>
            <person name="LaButti K."/>
            <person name="Lindquist E.A."/>
            <person name="Lipzen A."/>
            <person name="Lundell T."/>
            <person name="Morin E."/>
            <person name="Murat C."/>
            <person name="Sun H."/>
            <person name="Tunlid A."/>
            <person name="Henrissat B."/>
            <person name="Grigoriev I.V."/>
            <person name="Hibbett D.S."/>
            <person name="Martin F."/>
            <person name="Nordberg H.P."/>
            <person name="Cantor M.N."/>
            <person name="Hua S.X."/>
        </authorList>
    </citation>
    <scope>NUCLEOTIDE SEQUENCE [LARGE SCALE GENOMIC DNA]</scope>
    <source>
        <strain evidence="3 4">UH-Slu-Lm8-n1</strain>
    </source>
</reference>
<dbReference type="EMBL" id="KN835308">
    <property type="protein sequence ID" value="KIK40283.1"/>
    <property type="molecule type" value="Genomic_DNA"/>
</dbReference>